<protein>
    <submittedName>
        <fullName evidence="1">YecA family protein</fullName>
    </submittedName>
</protein>
<feature type="non-terminal residue" evidence="1">
    <location>
        <position position="1"/>
    </location>
</feature>
<comment type="caution">
    <text evidence="1">The sequence shown here is derived from an EMBL/GenBank/DDBJ whole genome shotgun (WGS) entry which is preliminary data.</text>
</comment>
<dbReference type="AlphaFoldDB" id="A0A227J1J2"/>
<proteinExistence type="predicted"/>
<accession>A0A227J1J2</accession>
<name>A0A227J1J2_VIBPH</name>
<dbReference type="EMBL" id="NIXT01004012">
    <property type="protein sequence ID" value="OXE28748.1"/>
    <property type="molecule type" value="Genomic_DNA"/>
</dbReference>
<reference evidence="1 2" key="1">
    <citation type="journal article" date="2017" name="Appl. Environ. Microbiol.">
        <title>Parallel evolution of two clades of a major Atlantic endemic Vibrio parahaemolyticus pathogen lineage by independent acquisition of related pathogenicity islands.</title>
        <authorList>
            <person name="Xu F."/>
            <person name="Gonzalez-Escalona N."/>
            <person name="Drees K.P."/>
            <person name="Sebra R.P."/>
            <person name="Cooper V.S."/>
            <person name="Jones S.H."/>
            <person name="Whistler C.A."/>
        </authorList>
    </citation>
    <scope>NUCLEOTIDE SEQUENCE [LARGE SCALE GENOMIC DNA]</scope>
    <source>
        <strain evidence="1 2">MAVP-3</strain>
    </source>
</reference>
<sequence length="47" mass="5171">LYDPETTIATLAEQGMEGLEQFEEIFNAIPVMLCGLTQRGVALAEEQ</sequence>
<dbReference type="Proteomes" id="UP000214596">
    <property type="component" value="Unassembled WGS sequence"/>
</dbReference>
<evidence type="ECO:0000313" key="1">
    <source>
        <dbReference type="EMBL" id="OXE28748.1"/>
    </source>
</evidence>
<gene>
    <name evidence="1" type="ORF">CA163_32265</name>
</gene>
<organism evidence="1 2">
    <name type="scientific">Vibrio parahaemolyticus</name>
    <dbReference type="NCBI Taxonomy" id="670"/>
    <lineage>
        <taxon>Bacteria</taxon>
        <taxon>Pseudomonadati</taxon>
        <taxon>Pseudomonadota</taxon>
        <taxon>Gammaproteobacteria</taxon>
        <taxon>Vibrionales</taxon>
        <taxon>Vibrionaceae</taxon>
        <taxon>Vibrio</taxon>
    </lineage>
</organism>
<evidence type="ECO:0000313" key="2">
    <source>
        <dbReference type="Proteomes" id="UP000214596"/>
    </source>
</evidence>